<dbReference type="PROSITE" id="PS51399">
    <property type="entry name" value="SEP"/>
    <property type="match status" value="1"/>
</dbReference>
<dbReference type="FunFam" id="3.30.420.210:FF:000005">
    <property type="entry name" value="Plant UBX domain-containing protein 4"/>
    <property type="match status" value="1"/>
</dbReference>
<dbReference type="PANTHER" id="PTHR23333">
    <property type="entry name" value="UBX DOMAIN CONTAINING PROTEIN"/>
    <property type="match status" value="1"/>
</dbReference>
<evidence type="ECO:0000259" key="4">
    <source>
        <dbReference type="PROSITE" id="PS51399"/>
    </source>
</evidence>
<dbReference type="Gene3D" id="3.10.20.90">
    <property type="entry name" value="Phosphatidylinositol 3-kinase Catalytic Subunit, Chain A, domain 1"/>
    <property type="match status" value="1"/>
</dbReference>
<dbReference type="Proteomes" id="UP000291084">
    <property type="component" value="Chromosome 5"/>
</dbReference>
<dbReference type="FunFam" id="3.10.20.90:FF:000179">
    <property type="entry name" value="Plant UBX domain-containing protein 4"/>
    <property type="match status" value="1"/>
</dbReference>
<evidence type="ECO:0008006" key="7">
    <source>
        <dbReference type="Google" id="ProtNLM"/>
    </source>
</evidence>
<dbReference type="CDD" id="cd01770">
    <property type="entry name" value="UBX_UBXN2"/>
    <property type="match status" value="1"/>
</dbReference>
<dbReference type="EMBL" id="AP015038">
    <property type="protein sequence ID" value="BAT87503.1"/>
    <property type="molecule type" value="Genomic_DNA"/>
</dbReference>
<dbReference type="GO" id="GO:0051117">
    <property type="term" value="F:ATPase binding"/>
    <property type="evidence" value="ECO:0007669"/>
    <property type="project" value="UniProtKB-ARBA"/>
</dbReference>
<dbReference type="PANTHER" id="PTHR23333:SF20">
    <property type="entry name" value="NSFL1 COFACTOR P47"/>
    <property type="match status" value="1"/>
</dbReference>
<dbReference type="GO" id="GO:0007030">
    <property type="term" value="P:Golgi organization"/>
    <property type="evidence" value="ECO:0007669"/>
    <property type="project" value="TreeGrafter"/>
</dbReference>
<dbReference type="Gene3D" id="3.30.420.210">
    <property type="entry name" value="SEP domain"/>
    <property type="match status" value="1"/>
</dbReference>
<protein>
    <recommendedName>
        <fullName evidence="7">UBX domain-containing protein</fullName>
    </recommendedName>
</protein>
<dbReference type="Pfam" id="PF08059">
    <property type="entry name" value="SEP"/>
    <property type="match status" value="1"/>
</dbReference>
<gene>
    <name evidence="5" type="primary">Vigan.05G088000</name>
    <name evidence="5" type="ORF">VIGAN_05088000</name>
</gene>
<dbReference type="InterPro" id="IPR029071">
    <property type="entry name" value="Ubiquitin-like_domsf"/>
</dbReference>
<dbReference type="GO" id="GO:0031468">
    <property type="term" value="P:nuclear membrane reassembly"/>
    <property type="evidence" value="ECO:0007669"/>
    <property type="project" value="TreeGrafter"/>
</dbReference>
<dbReference type="GO" id="GO:0043161">
    <property type="term" value="P:proteasome-mediated ubiquitin-dependent protein catabolic process"/>
    <property type="evidence" value="ECO:0007669"/>
    <property type="project" value="TreeGrafter"/>
</dbReference>
<dbReference type="GO" id="GO:0005829">
    <property type="term" value="C:cytosol"/>
    <property type="evidence" value="ECO:0007669"/>
    <property type="project" value="TreeGrafter"/>
</dbReference>
<organism evidence="5 6">
    <name type="scientific">Vigna angularis var. angularis</name>
    <dbReference type="NCBI Taxonomy" id="157739"/>
    <lineage>
        <taxon>Eukaryota</taxon>
        <taxon>Viridiplantae</taxon>
        <taxon>Streptophyta</taxon>
        <taxon>Embryophyta</taxon>
        <taxon>Tracheophyta</taxon>
        <taxon>Spermatophyta</taxon>
        <taxon>Magnoliopsida</taxon>
        <taxon>eudicotyledons</taxon>
        <taxon>Gunneridae</taxon>
        <taxon>Pentapetalae</taxon>
        <taxon>rosids</taxon>
        <taxon>fabids</taxon>
        <taxon>Fabales</taxon>
        <taxon>Fabaceae</taxon>
        <taxon>Papilionoideae</taxon>
        <taxon>50 kb inversion clade</taxon>
        <taxon>NPAAA clade</taxon>
        <taxon>indigoferoid/millettioid clade</taxon>
        <taxon>Phaseoleae</taxon>
        <taxon>Vigna</taxon>
    </lineage>
</organism>
<evidence type="ECO:0000259" key="3">
    <source>
        <dbReference type="PROSITE" id="PS50033"/>
    </source>
</evidence>
<evidence type="ECO:0000313" key="5">
    <source>
        <dbReference type="EMBL" id="BAT87503.1"/>
    </source>
</evidence>
<dbReference type="GO" id="GO:0061025">
    <property type="term" value="P:membrane fusion"/>
    <property type="evidence" value="ECO:0007669"/>
    <property type="project" value="TreeGrafter"/>
</dbReference>
<accession>A0A0S3S3W8</accession>
<dbReference type="OrthoDB" id="25887at2759"/>
<evidence type="ECO:0000256" key="1">
    <source>
        <dbReference type="ARBA" id="ARBA00022786"/>
    </source>
</evidence>
<sequence length="298" mass="32427">MASRDNKKASSSQAGRIRTLADLNRPSTDSDSDSDGPQEYYTGGEKSGMLVQDPSKGNDVDAIFNQARQLGAVERPLDQLQEPQRSTSFAGTGRLLSGETAQSTNNQQPESVVHNIVFWSNGFTVNDGPLRRLDDPENASFLESIKKSECPKELEPADRRSSVNVNLIRRNENYPEPVKQHVPFQGVGRTLGSSSTSVPTASSTPPTTAPSPSAGLVVDQSLPSTSIQVRLADGTRLISHFNHHHVISDIRAFIDASRPGSRQNYQLQIMGFPSRVLTDETQTIEQAGLANSVVIQKF</sequence>
<dbReference type="GO" id="GO:0005634">
    <property type="term" value="C:nucleus"/>
    <property type="evidence" value="ECO:0007669"/>
    <property type="project" value="TreeGrafter"/>
</dbReference>
<dbReference type="GO" id="GO:0000045">
    <property type="term" value="P:autophagosome assembly"/>
    <property type="evidence" value="ECO:0007669"/>
    <property type="project" value="TreeGrafter"/>
</dbReference>
<dbReference type="SMART" id="SM00553">
    <property type="entry name" value="SEP"/>
    <property type="match status" value="1"/>
</dbReference>
<keyword evidence="6" id="KW-1185">Reference proteome</keyword>
<evidence type="ECO:0000313" key="6">
    <source>
        <dbReference type="Proteomes" id="UP000291084"/>
    </source>
</evidence>
<reference evidence="5 6" key="1">
    <citation type="journal article" date="2015" name="Sci. Rep.">
        <title>The power of single molecule real-time sequencing technology in the de novo assembly of a eukaryotic genome.</title>
        <authorList>
            <person name="Sakai H."/>
            <person name="Naito K."/>
            <person name="Ogiso-Tanaka E."/>
            <person name="Takahashi Y."/>
            <person name="Iseki K."/>
            <person name="Muto C."/>
            <person name="Satou K."/>
            <person name="Teruya K."/>
            <person name="Shiroma A."/>
            <person name="Shimoji M."/>
            <person name="Hirano T."/>
            <person name="Itoh T."/>
            <person name="Kaga A."/>
            <person name="Tomooka N."/>
        </authorList>
    </citation>
    <scope>NUCLEOTIDE SEQUENCE [LARGE SCALE GENOMIC DNA]</scope>
    <source>
        <strain evidence="6">cv. Shumari</strain>
    </source>
</reference>
<feature type="domain" description="UBX" evidence="3">
    <location>
        <begin position="220"/>
        <end position="297"/>
    </location>
</feature>
<evidence type="ECO:0000256" key="2">
    <source>
        <dbReference type="SAM" id="MobiDB-lite"/>
    </source>
</evidence>
<dbReference type="Pfam" id="PF00789">
    <property type="entry name" value="UBX"/>
    <property type="match status" value="1"/>
</dbReference>
<name>A0A0S3S3W8_PHAAN</name>
<dbReference type="InterPro" id="IPR036241">
    <property type="entry name" value="NSFL1C_SEP_dom_sf"/>
</dbReference>
<feature type="region of interest" description="Disordered" evidence="2">
    <location>
        <begin position="1"/>
        <end position="63"/>
    </location>
</feature>
<dbReference type="SMART" id="SM00166">
    <property type="entry name" value="UBX"/>
    <property type="match status" value="1"/>
</dbReference>
<feature type="compositionally biased region" description="Low complexity" evidence="2">
    <location>
        <begin position="193"/>
        <end position="214"/>
    </location>
</feature>
<proteinExistence type="predicted"/>
<dbReference type="SUPFAM" id="SSF102848">
    <property type="entry name" value="NSFL1 (p97 ATPase) cofactor p47, SEP domain"/>
    <property type="match status" value="1"/>
</dbReference>
<dbReference type="SUPFAM" id="SSF54236">
    <property type="entry name" value="Ubiquitin-like"/>
    <property type="match status" value="1"/>
</dbReference>
<dbReference type="InterPro" id="IPR012989">
    <property type="entry name" value="SEP_domain"/>
</dbReference>
<keyword evidence="1" id="KW-0833">Ubl conjugation pathway</keyword>
<dbReference type="InterPro" id="IPR001012">
    <property type="entry name" value="UBX_dom"/>
</dbReference>
<feature type="domain" description="SEP" evidence="4">
    <location>
        <begin position="111"/>
        <end position="175"/>
    </location>
</feature>
<dbReference type="GO" id="GO:0043130">
    <property type="term" value="F:ubiquitin binding"/>
    <property type="evidence" value="ECO:0007669"/>
    <property type="project" value="TreeGrafter"/>
</dbReference>
<feature type="region of interest" description="Disordered" evidence="2">
    <location>
        <begin position="185"/>
        <end position="217"/>
    </location>
</feature>
<dbReference type="PROSITE" id="PS50033">
    <property type="entry name" value="UBX"/>
    <property type="match status" value="1"/>
</dbReference>
<dbReference type="AlphaFoldDB" id="A0A0S3S3W8"/>